<organism evidence="1 2">
    <name type="scientific">Selenomonas flueggei ATCC 43531</name>
    <dbReference type="NCBI Taxonomy" id="638302"/>
    <lineage>
        <taxon>Bacteria</taxon>
        <taxon>Bacillati</taxon>
        <taxon>Bacillota</taxon>
        <taxon>Negativicutes</taxon>
        <taxon>Selenomonadales</taxon>
        <taxon>Selenomonadaceae</taxon>
        <taxon>Selenomonas</taxon>
    </lineage>
</organism>
<evidence type="ECO:0000313" key="1">
    <source>
        <dbReference type="EMBL" id="EEQ47912.1"/>
    </source>
</evidence>
<dbReference type="HOGENOM" id="CLU_1081029_0_0_9"/>
<keyword evidence="2" id="KW-1185">Reference proteome</keyword>
<protein>
    <submittedName>
        <fullName evidence="1">Uncharacterized protein</fullName>
    </submittedName>
</protein>
<comment type="caution">
    <text evidence="1">The sequence shown here is derived from an EMBL/GenBank/DDBJ whole genome shotgun (WGS) entry which is preliminary data.</text>
</comment>
<gene>
    <name evidence="1" type="ORF">HMPREF0908_1841</name>
</gene>
<name>C4V5P7_9FIRM</name>
<reference evidence="1 2" key="1">
    <citation type="submission" date="2009-04" db="EMBL/GenBank/DDBJ databases">
        <authorList>
            <person name="Qin X."/>
            <person name="Bachman B."/>
            <person name="Battles P."/>
            <person name="Bell A."/>
            <person name="Bess C."/>
            <person name="Bickham C."/>
            <person name="Chaboub L."/>
            <person name="Chen D."/>
            <person name="Coyle M."/>
            <person name="Deiros D.R."/>
            <person name="Dinh H."/>
            <person name="Forbes L."/>
            <person name="Fowler G."/>
            <person name="Francisco L."/>
            <person name="Fu Q."/>
            <person name="Gubbala S."/>
            <person name="Hale W."/>
            <person name="Han Y."/>
            <person name="Hemphill L."/>
            <person name="Highlander S.K."/>
            <person name="Hirani K."/>
            <person name="Hogues M."/>
            <person name="Jackson L."/>
            <person name="Jakkamsetti A."/>
            <person name="Javaid M."/>
            <person name="Jiang H."/>
            <person name="Korchina V."/>
            <person name="Kovar C."/>
            <person name="Lara F."/>
            <person name="Lee S."/>
            <person name="Mata R."/>
            <person name="Mathew T."/>
            <person name="Moen C."/>
            <person name="Morales K."/>
            <person name="Munidasa M."/>
            <person name="Nazareth L."/>
            <person name="Ngo R."/>
            <person name="Nguyen L."/>
            <person name="Okwuonu G."/>
            <person name="Ongeri F."/>
            <person name="Patil S."/>
            <person name="Petrosino J."/>
            <person name="Pham C."/>
            <person name="Pham P."/>
            <person name="Pu L.-L."/>
            <person name="Puazo M."/>
            <person name="Raj R."/>
            <person name="Reid J."/>
            <person name="Rouhana J."/>
            <person name="Saada N."/>
            <person name="Shang Y."/>
            <person name="Simmons D."/>
            <person name="Thornton R."/>
            <person name="Warren J."/>
            <person name="Weissenberger G."/>
            <person name="Zhang J."/>
            <person name="Zhang L."/>
            <person name="Zhou C."/>
            <person name="Zhu D."/>
            <person name="Muzny D."/>
            <person name="Worley K."/>
            <person name="Gibbs R."/>
        </authorList>
    </citation>
    <scope>NUCLEOTIDE SEQUENCE [LARGE SCALE GENOMIC DNA]</scope>
    <source>
        <strain evidence="1 2">ATCC 43531</strain>
    </source>
</reference>
<proteinExistence type="predicted"/>
<evidence type="ECO:0000313" key="2">
    <source>
        <dbReference type="Proteomes" id="UP000005309"/>
    </source>
</evidence>
<accession>C4V5P7</accession>
<dbReference type="EMBL" id="ACLA01000031">
    <property type="protein sequence ID" value="EEQ47912.1"/>
    <property type="molecule type" value="Genomic_DNA"/>
</dbReference>
<dbReference type="Proteomes" id="UP000005309">
    <property type="component" value="Unassembled WGS sequence"/>
</dbReference>
<dbReference type="STRING" id="638302.HMPREF0908_1841"/>
<dbReference type="eggNOG" id="ENOG5033PWH">
    <property type="taxonomic scope" value="Bacteria"/>
</dbReference>
<sequence>MDQEGEVFLLITNKQVTNKQEIRIVKLNTDGLVILPITLTIQFDISMIVTEEHIVLGTKQNILFFDKKGQETNRYHYPRKDFFMRPYKHGVIIQTDSGEVLYLTANSAEHLLTLKKNQYMHGAMSDDELILAEERGELITLDTLATMRISDHIWISEGYLGRGVLMSMIPRGSGGVHFWENDSSIMDLVREESPEFYRPFIYDRYTRNIRHLPKFATSVSLSWSKFPYRKAYFNDLELLLDSIDEDEDVFTAQPNLLLPKKGN</sequence>
<dbReference type="AlphaFoldDB" id="C4V5P7"/>